<evidence type="ECO:0008006" key="3">
    <source>
        <dbReference type="Google" id="ProtNLM"/>
    </source>
</evidence>
<reference evidence="1" key="1">
    <citation type="submission" date="2020-11" db="EMBL/GenBank/DDBJ databases">
        <title>Nocardia NEAU-351.nov., a novel actinomycete isolated from the cow dung.</title>
        <authorList>
            <person name="Zhang X."/>
        </authorList>
    </citation>
    <scope>NUCLEOTIDE SEQUENCE</scope>
    <source>
        <strain evidence="1">NEAU-351</strain>
    </source>
</reference>
<organism evidence="1 2">
    <name type="scientific">Nocardia bovistercoris</name>
    <dbReference type="NCBI Taxonomy" id="2785916"/>
    <lineage>
        <taxon>Bacteria</taxon>
        <taxon>Bacillati</taxon>
        <taxon>Actinomycetota</taxon>
        <taxon>Actinomycetes</taxon>
        <taxon>Mycobacteriales</taxon>
        <taxon>Nocardiaceae</taxon>
        <taxon>Nocardia</taxon>
    </lineage>
</organism>
<dbReference type="RefSeq" id="WP_196150105.1">
    <property type="nucleotide sequence ID" value="NZ_JADMLG010000006.1"/>
</dbReference>
<gene>
    <name evidence="1" type="ORF">IT779_15960</name>
</gene>
<dbReference type="AlphaFoldDB" id="A0A931N412"/>
<accession>A0A931N412</accession>
<evidence type="ECO:0000313" key="1">
    <source>
        <dbReference type="EMBL" id="MBH0777771.1"/>
    </source>
</evidence>
<keyword evidence="2" id="KW-1185">Reference proteome</keyword>
<name>A0A931N412_9NOCA</name>
<protein>
    <recommendedName>
        <fullName evidence="3">Alpha/beta hydrolase</fullName>
    </recommendedName>
</protein>
<comment type="caution">
    <text evidence="1">The sequence shown here is derived from an EMBL/GenBank/DDBJ whole genome shotgun (WGS) entry which is preliminary data.</text>
</comment>
<sequence length="225" mass="23757">MNVLTLGPTASRRTVLFAAGGGGDPERHLPLLESLAADGCRVVAPYFERLTAPEPSTTELLARPLGLVEALDRESAPDAEVTAIGHSIGGWAVLCLAGAVPRGRDGRPFEVPREPRIGGLVLYTPAAGWFAAPDALEAITVPMLVFAGELDTVTPVEQAIHLTSAPAPVDLRVVPKAGHFSFMHTPPPGIPENVALDRDHLLTELTRATVAFTATSRRLPDSQNS</sequence>
<dbReference type="Proteomes" id="UP000655751">
    <property type="component" value="Unassembled WGS sequence"/>
</dbReference>
<dbReference type="EMBL" id="JADMLG010000006">
    <property type="protein sequence ID" value="MBH0777771.1"/>
    <property type="molecule type" value="Genomic_DNA"/>
</dbReference>
<dbReference type="Gene3D" id="3.40.50.1820">
    <property type="entry name" value="alpha/beta hydrolase"/>
    <property type="match status" value="1"/>
</dbReference>
<dbReference type="SUPFAM" id="SSF53474">
    <property type="entry name" value="alpha/beta-Hydrolases"/>
    <property type="match status" value="1"/>
</dbReference>
<proteinExistence type="predicted"/>
<dbReference type="InterPro" id="IPR029058">
    <property type="entry name" value="AB_hydrolase_fold"/>
</dbReference>
<evidence type="ECO:0000313" key="2">
    <source>
        <dbReference type="Proteomes" id="UP000655751"/>
    </source>
</evidence>